<evidence type="ECO:0000256" key="1">
    <source>
        <dbReference type="ARBA" id="ARBA00022603"/>
    </source>
</evidence>
<evidence type="ECO:0000313" key="5">
    <source>
        <dbReference type="EMBL" id="SMQ45142.1"/>
    </source>
</evidence>
<dbReference type="InterPro" id="IPR029063">
    <property type="entry name" value="SAM-dependent_MTases_sf"/>
</dbReference>
<accession>A0A1X7RCL8</accession>
<keyword evidence="2" id="KW-0808">Transferase</keyword>
<dbReference type="SUPFAM" id="SSF53335">
    <property type="entry name" value="S-adenosyl-L-methionine-dependent methyltransferases"/>
    <property type="match status" value="1"/>
</dbReference>
<dbReference type="GO" id="GO:0032259">
    <property type="term" value="P:methylation"/>
    <property type="evidence" value="ECO:0007669"/>
    <property type="project" value="UniProtKB-KW"/>
</dbReference>
<keyword evidence="1" id="KW-0489">Methyltransferase</keyword>
<keyword evidence="3" id="KW-0949">S-adenosyl-L-methionine</keyword>
<sequence>MSAPHPTTLVELAQRMLDYAKQIEAAIPSPTFTKDTMLDLPLDLRAIRTAAISASDEFNDLVRGSRGNDSRMDKYSGNTALAGRLAWHFVNHFRMPQAVPLEAGSQISYAELAEKTGLHVDDLTQILRYATTIHLFDEPSAGHVSHSADSRNLATTPSMCDYISLMTGFHAVANVRYVDACQKWPGSQELNETAFNLAMGTDKPMFQWIEGHPTWPQTFGGAMVERSCGVSDTAGTAAVSYPWDQLGDNCKVVDVGGGNGHICMAIARKQPGIRFVVQDLPEVCHQASQALPKDLQDRITFMPHSYLDPQPVKDADAYFFSMIFHDQSDKYVKITLQQLTAALKPGARVLWCDRYVPEQIGCSDLSRVELQATLGTSLAMKTLLNGRERTLSEKKALFHAADARFKFLAEHKATSGNSFTVAEAIWQPDAEQ</sequence>
<evidence type="ECO:0000259" key="4">
    <source>
        <dbReference type="Pfam" id="PF00891"/>
    </source>
</evidence>
<dbReference type="Pfam" id="PF00891">
    <property type="entry name" value="Methyltransf_2"/>
    <property type="match status" value="1"/>
</dbReference>
<evidence type="ECO:0000256" key="3">
    <source>
        <dbReference type="ARBA" id="ARBA00022691"/>
    </source>
</evidence>
<dbReference type="PANTHER" id="PTHR43712:SF12">
    <property type="entry name" value="STERIGMATOCYSTIN 8-O-METHYLTRANSFERASE"/>
    <property type="match status" value="1"/>
</dbReference>
<dbReference type="SUPFAM" id="SSF46785">
    <property type="entry name" value="Winged helix' DNA-binding domain"/>
    <property type="match status" value="1"/>
</dbReference>
<gene>
    <name evidence="5" type="ORF">ZT3D7_G286</name>
</gene>
<evidence type="ECO:0000256" key="2">
    <source>
        <dbReference type="ARBA" id="ARBA00022679"/>
    </source>
</evidence>
<dbReference type="Gene3D" id="1.10.10.10">
    <property type="entry name" value="Winged helix-like DNA-binding domain superfamily/Winged helix DNA-binding domain"/>
    <property type="match status" value="1"/>
</dbReference>
<reference evidence="5 6" key="1">
    <citation type="submission" date="2016-06" db="EMBL/GenBank/DDBJ databases">
        <authorList>
            <person name="Kjaerup R.B."/>
            <person name="Dalgaard T.S."/>
            <person name="Juul-Madsen H.R."/>
        </authorList>
    </citation>
    <scope>NUCLEOTIDE SEQUENCE [LARGE SCALE GENOMIC DNA]</scope>
</reference>
<dbReference type="CDD" id="cd02440">
    <property type="entry name" value="AdoMet_MTases"/>
    <property type="match status" value="1"/>
</dbReference>
<dbReference type="GO" id="GO:0008171">
    <property type="term" value="F:O-methyltransferase activity"/>
    <property type="evidence" value="ECO:0007669"/>
    <property type="project" value="InterPro"/>
</dbReference>
<evidence type="ECO:0000313" key="6">
    <source>
        <dbReference type="Proteomes" id="UP000215127"/>
    </source>
</evidence>
<name>A0A1X7RCL8_ZYMT9</name>
<proteinExistence type="predicted"/>
<dbReference type="InterPro" id="IPR016461">
    <property type="entry name" value="COMT-like"/>
</dbReference>
<dbReference type="InterPro" id="IPR001077">
    <property type="entry name" value="COMT_C"/>
</dbReference>
<dbReference type="PANTHER" id="PTHR43712">
    <property type="entry name" value="PUTATIVE (AFU_ORTHOLOGUE AFUA_4G14580)-RELATED"/>
    <property type="match status" value="1"/>
</dbReference>
<protein>
    <recommendedName>
        <fullName evidence="4">O-methyltransferase C-terminal domain-containing protein</fullName>
    </recommendedName>
</protein>
<dbReference type="EMBL" id="LT853692">
    <property type="protein sequence ID" value="SMQ45142.1"/>
    <property type="molecule type" value="Genomic_DNA"/>
</dbReference>
<feature type="domain" description="O-methyltransferase C-terminal" evidence="4">
    <location>
        <begin position="190"/>
        <end position="401"/>
    </location>
</feature>
<organism evidence="5 6">
    <name type="scientific">Zymoseptoria tritici (strain ST99CH_3D7)</name>
    <dbReference type="NCBI Taxonomy" id="1276538"/>
    <lineage>
        <taxon>Eukaryota</taxon>
        <taxon>Fungi</taxon>
        <taxon>Dikarya</taxon>
        <taxon>Ascomycota</taxon>
        <taxon>Pezizomycotina</taxon>
        <taxon>Dothideomycetes</taxon>
        <taxon>Dothideomycetidae</taxon>
        <taxon>Mycosphaerellales</taxon>
        <taxon>Mycosphaerellaceae</taxon>
        <taxon>Zymoseptoria</taxon>
    </lineage>
</organism>
<dbReference type="InterPro" id="IPR036388">
    <property type="entry name" value="WH-like_DNA-bd_sf"/>
</dbReference>
<dbReference type="InterPro" id="IPR036390">
    <property type="entry name" value="WH_DNA-bd_sf"/>
</dbReference>
<keyword evidence="6" id="KW-1185">Reference proteome</keyword>
<dbReference type="Gene3D" id="3.40.50.150">
    <property type="entry name" value="Vaccinia Virus protein VP39"/>
    <property type="match status" value="1"/>
</dbReference>
<dbReference type="Proteomes" id="UP000215127">
    <property type="component" value="Chromosome 1"/>
</dbReference>
<dbReference type="PROSITE" id="PS51683">
    <property type="entry name" value="SAM_OMT_II"/>
    <property type="match status" value="1"/>
</dbReference>
<dbReference type="STRING" id="1276538.A0A1X7RCL8"/>
<dbReference type="AlphaFoldDB" id="A0A1X7RCL8"/>